<evidence type="ECO:0000256" key="1">
    <source>
        <dbReference type="SAM" id="MobiDB-lite"/>
    </source>
</evidence>
<keyword evidence="4" id="KW-1185">Reference proteome</keyword>
<dbReference type="InterPro" id="IPR001849">
    <property type="entry name" value="PH_domain"/>
</dbReference>
<dbReference type="EMBL" id="NCKU01000772">
    <property type="protein sequence ID" value="RWS14222.1"/>
    <property type="molecule type" value="Genomic_DNA"/>
</dbReference>
<gene>
    <name evidence="3" type="ORF">B4U79_02793</name>
</gene>
<feature type="region of interest" description="Disordered" evidence="1">
    <location>
        <begin position="566"/>
        <end position="619"/>
    </location>
</feature>
<dbReference type="GO" id="GO:0005737">
    <property type="term" value="C:cytoplasm"/>
    <property type="evidence" value="ECO:0007669"/>
    <property type="project" value="TreeGrafter"/>
</dbReference>
<dbReference type="SUPFAM" id="SSF50729">
    <property type="entry name" value="PH domain-like"/>
    <property type="match status" value="1"/>
</dbReference>
<dbReference type="InterPro" id="IPR046355">
    <property type="entry name" value="Gab1-4-like"/>
</dbReference>
<evidence type="ECO:0000313" key="4">
    <source>
        <dbReference type="Proteomes" id="UP000285301"/>
    </source>
</evidence>
<feature type="region of interest" description="Disordered" evidence="1">
    <location>
        <begin position="636"/>
        <end position="675"/>
    </location>
</feature>
<feature type="compositionally biased region" description="Basic and acidic residues" evidence="1">
    <location>
        <begin position="598"/>
        <end position="607"/>
    </location>
</feature>
<dbReference type="InterPro" id="IPR011993">
    <property type="entry name" value="PH-like_dom_sf"/>
</dbReference>
<feature type="compositionally biased region" description="Low complexity" evidence="1">
    <location>
        <begin position="345"/>
        <end position="359"/>
    </location>
</feature>
<dbReference type="AlphaFoldDB" id="A0A3S3SHP7"/>
<comment type="caution">
    <text evidence="3">The sequence shown here is derived from an EMBL/GenBank/DDBJ whole genome shotgun (WGS) entry which is preliminary data.</text>
</comment>
<dbReference type="Pfam" id="PF00169">
    <property type="entry name" value="PH"/>
    <property type="match status" value="1"/>
</dbReference>
<reference evidence="3 4" key="1">
    <citation type="journal article" date="2018" name="Gigascience">
        <title>Genomes of trombidid mites reveal novel predicted allergens and laterally-transferred genes associated with secondary metabolism.</title>
        <authorList>
            <person name="Dong X."/>
            <person name="Chaisiri K."/>
            <person name="Xia D."/>
            <person name="Armstrong S.D."/>
            <person name="Fang Y."/>
            <person name="Donnelly M.J."/>
            <person name="Kadowaki T."/>
            <person name="McGarry J.W."/>
            <person name="Darby A.C."/>
            <person name="Makepeace B.L."/>
        </authorList>
    </citation>
    <scope>NUCLEOTIDE SEQUENCE [LARGE SCALE GENOMIC DNA]</scope>
    <source>
        <strain evidence="3">UoL-WK</strain>
    </source>
</reference>
<sequence>MRNWTRRWFVLKQSGQIPGQYVLEYYTDETCRKLKGRVDLDQCEQVDAGLSLNCPRKSYPFMFDVKTSKRVYYLVAKTEAEMNRWIECICSVCGLKVHYEESIDYRYSPQPSQECVVSASGVGGNNNNSNSNSPPVSNASSTLNTVVIKSEPRSSSSSEANKSHMNKKKYESSGPYVPIWETNTGKPIFERPPLKENTSRENIVDIPVKQSAAIDDDAYDVPRPLNLASEIAKSSDNILYKVPPVQKFLNGDSITPPKVNWKTHPNPDSVTFATDVGRSSVRSCGQGQPSKEPTLETRRASTPTANYYNSESIVLNESIQKPPPPRPPKPESLRKTRNNSESCISTHTDASSSSLDTAAFMEDKTSQKDDYSPTTKVPLPSTLIKQHPQSPDEMYDIPRPSEHQQPVTDILNAAVPVLPNSLKRSGRHSYTNAPPGHISTKESIFIYDTKPCLPTTCDDQVVSMDSEGSDRSPVTPNSALYTNLSSNTFSKGITPPAVNRDLKPRRKSSDSDAAPSPTTTTAGFTLCPPPAVSEVYNKKAFRKHRYLFVKIVKRFICCFSSPNRALNGTPPRIPSRGRQIVHSREPSASEDDSTFTRSRKESTEDQVRQTVPVPRKQPPAECGEIQYLDLSLDSDNTSPAVRLGSGSDTHKSLQSLTKESTENSVAAAGPDSGSTVYKTVDFLKTKAFNKLRLNLEESHRSSQ</sequence>
<dbReference type="PANTHER" id="PTHR45960">
    <property type="entry name" value="GRB2-ASSOCIATED-BINDING PROTEIN"/>
    <property type="match status" value="1"/>
</dbReference>
<dbReference type="GO" id="GO:0035591">
    <property type="term" value="F:signaling adaptor activity"/>
    <property type="evidence" value="ECO:0007669"/>
    <property type="project" value="TreeGrafter"/>
</dbReference>
<dbReference type="STRING" id="1965070.A0A3S3SHP7"/>
<dbReference type="PROSITE" id="PS50003">
    <property type="entry name" value="PH_DOMAIN"/>
    <property type="match status" value="1"/>
</dbReference>
<feature type="compositionally biased region" description="Basic and acidic residues" evidence="1">
    <location>
        <begin position="361"/>
        <end position="371"/>
    </location>
</feature>
<dbReference type="OrthoDB" id="67516at2759"/>
<accession>A0A3S3SHP7</accession>
<dbReference type="Gene3D" id="2.30.29.30">
    <property type="entry name" value="Pleckstrin-homology domain (PH domain)/Phosphotyrosine-binding domain (PTB)"/>
    <property type="match status" value="1"/>
</dbReference>
<feature type="region of interest" description="Disordered" evidence="1">
    <location>
        <begin position="116"/>
        <end position="176"/>
    </location>
</feature>
<evidence type="ECO:0000313" key="3">
    <source>
        <dbReference type="EMBL" id="RWS14222.1"/>
    </source>
</evidence>
<proteinExistence type="predicted"/>
<name>A0A3S3SHP7_9ACAR</name>
<feature type="region of interest" description="Disordered" evidence="1">
    <location>
        <begin position="278"/>
        <end position="391"/>
    </location>
</feature>
<dbReference type="GO" id="GO:0007165">
    <property type="term" value="P:signal transduction"/>
    <property type="evidence" value="ECO:0007669"/>
    <property type="project" value="TreeGrafter"/>
</dbReference>
<feature type="compositionally biased region" description="Polar residues" evidence="1">
    <location>
        <begin position="472"/>
        <end position="491"/>
    </location>
</feature>
<feature type="compositionally biased region" description="Polar residues" evidence="1">
    <location>
        <begin position="280"/>
        <end position="291"/>
    </location>
</feature>
<feature type="compositionally biased region" description="Polar residues" evidence="1">
    <location>
        <begin position="652"/>
        <end position="664"/>
    </location>
</feature>
<feature type="region of interest" description="Disordered" evidence="1">
    <location>
        <begin position="463"/>
        <end position="525"/>
    </location>
</feature>
<dbReference type="Proteomes" id="UP000285301">
    <property type="component" value="Unassembled WGS sequence"/>
</dbReference>
<evidence type="ECO:0000259" key="2">
    <source>
        <dbReference type="PROSITE" id="PS50003"/>
    </source>
</evidence>
<dbReference type="PANTHER" id="PTHR45960:SF2">
    <property type="entry name" value="PROTEIN DAUGHTER OF SEVENLESS"/>
    <property type="match status" value="1"/>
</dbReference>
<protein>
    <submittedName>
        <fullName evidence="3">Grb2 associated binder (Gab)-like protein</fullName>
    </submittedName>
</protein>
<organism evidence="3 4">
    <name type="scientific">Dinothrombium tinctorium</name>
    <dbReference type="NCBI Taxonomy" id="1965070"/>
    <lineage>
        <taxon>Eukaryota</taxon>
        <taxon>Metazoa</taxon>
        <taxon>Ecdysozoa</taxon>
        <taxon>Arthropoda</taxon>
        <taxon>Chelicerata</taxon>
        <taxon>Arachnida</taxon>
        <taxon>Acari</taxon>
        <taxon>Acariformes</taxon>
        <taxon>Trombidiformes</taxon>
        <taxon>Prostigmata</taxon>
        <taxon>Anystina</taxon>
        <taxon>Parasitengona</taxon>
        <taxon>Trombidioidea</taxon>
        <taxon>Trombidiidae</taxon>
        <taxon>Dinothrombium</taxon>
    </lineage>
</organism>
<feature type="domain" description="PH" evidence="2">
    <location>
        <begin position="1"/>
        <end position="94"/>
    </location>
</feature>
<feature type="compositionally biased region" description="Low complexity" evidence="1">
    <location>
        <begin position="511"/>
        <end position="522"/>
    </location>
</feature>
<feature type="compositionally biased region" description="Polar residues" evidence="1">
    <location>
        <begin position="300"/>
        <end position="319"/>
    </location>
</feature>
<feature type="compositionally biased region" description="Low complexity" evidence="1">
    <location>
        <begin position="116"/>
        <end position="141"/>
    </location>
</feature>
<dbReference type="SMART" id="SM00233">
    <property type="entry name" value="PH"/>
    <property type="match status" value="1"/>
</dbReference>